<proteinExistence type="predicted"/>
<protein>
    <submittedName>
        <fullName evidence="1">Uncharacterized protein</fullName>
    </submittedName>
</protein>
<gene>
    <name evidence="1" type="ORF">CDAR_438941</name>
</gene>
<dbReference type="EMBL" id="BPLQ01015670">
    <property type="protein sequence ID" value="GIY89605.1"/>
    <property type="molecule type" value="Genomic_DNA"/>
</dbReference>
<accession>A0AAV4X2Y8</accession>
<sequence length="88" mass="10097">MMIMIEKGIILAGFSCKRRKGTKLAAYAHTSTFLGESQLIAFPLCSHHLLVRYDTWRIQSTRGTRSYLRVVAPHAQRVGEKIFLQDFK</sequence>
<keyword evidence="2" id="KW-1185">Reference proteome</keyword>
<dbReference type="Proteomes" id="UP001054837">
    <property type="component" value="Unassembled WGS sequence"/>
</dbReference>
<comment type="caution">
    <text evidence="1">The sequence shown here is derived from an EMBL/GenBank/DDBJ whole genome shotgun (WGS) entry which is preliminary data.</text>
</comment>
<name>A0AAV4X2Y8_9ARAC</name>
<evidence type="ECO:0000313" key="1">
    <source>
        <dbReference type="EMBL" id="GIY89605.1"/>
    </source>
</evidence>
<evidence type="ECO:0000313" key="2">
    <source>
        <dbReference type="Proteomes" id="UP001054837"/>
    </source>
</evidence>
<reference evidence="1 2" key="1">
    <citation type="submission" date="2021-06" db="EMBL/GenBank/DDBJ databases">
        <title>Caerostris darwini draft genome.</title>
        <authorList>
            <person name="Kono N."/>
            <person name="Arakawa K."/>
        </authorList>
    </citation>
    <scope>NUCLEOTIDE SEQUENCE [LARGE SCALE GENOMIC DNA]</scope>
</reference>
<dbReference type="AlphaFoldDB" id="A0AAV4X2Y8"/>
<organism evidence="1 2">
    <name type="scientific">Caerostris darwini</name>
    <dbReference type="NCBI Taxonomy" id="1538125"/>
    <lineage>
        <taxon>Eukaryota</taxon>
        <taxon>Metazoa</taxon>
        <taxon>Ecdysozoa</taxon>
        <taxon>Arthropoda</taxon>
        <taxon>Chelicerata</taxon>
        <taxon>Arachnida</taxon>
        <taxon>Araneae</taxon>
        <taxon>Araneomorphae</taxon>
        <taxon>Entelegynae</taxon>
        <taxon>Araneoidea</taxon>
        <taxon>Araneidae</taxon>
        <taxon>Caerostris</taxon>
    </lineage>
</organism>